<evidence type="ECO:0000256" key="1">
    <source>
        <dbReference type="SAM" id="SignalP"/>
    </source>
</evidence>
<feature type="signal peptide" evidence="1">
    <location>
        <begin position="1"/>
        <end position="19"/>
    </location>
</feature>
<dbReference type="AlphaFoldDB" id="A0A8E2JAV0"/>
<proteinExistence type="predicted"/>
<accession>A0A8E2JAV0</accession>
<reference evidence="2 3" key="1">
    <citation type="journal article" date="2016" name="Nat. Commun.">
        <title>Ectomycorrhizal ecology is imprinted in the genome of the dominant symbiotic fungus Cenococcum geophilum.</title>
        <authorList>
            <consortium name="DOE Joint Genome Institute"/>
            <person name="Peter M."/>
            <person name="Kohler A."/>
            <person name="Ohm R.A."/>
            <person name="Kuo A."/>
            <person name="Krutzmann J."/>
            <person name="Morin E."/>
            <person name="Arend M."/>
            <person name="Barry K.W."/>
            <person name="Binder M."/>
            <person name="Choi C."/>
            <person name="Clum A."/>
            <person name="Copeland A."/>
            <person name="Grisel N."/>
            <person name="Haridas S."/>
            <person name="Kipfer T."/>
            <person name="LaButti K."/>
            <person name="Lindquist E."/>
            <person name="Lipzen A."/>
            <person name="Maire R."/>
            <person name="Meier B."/>
            <person name="Mihaltcheva S."/>
            <person name="Molinier V."/>
            <person name="Murat C."/>
            <person name="Poggeler S."/>
            <person name="Quandt C.A."/>
            <person name="Sperisen C."/>
            <person name="Tritt A."/>
            <person name="Tisserant E."/>
            <person name="Crous P.W."/>
            <person name="Henrissat B."/>
            <person name="Nehls U."/>
            <person name="Egli S."/>
            <person name="Spatafora J.W."/>
            <person name="Grigoriev I.V."/>
            <person name="Martin F.M."/>
        </authorList>
    </citation>
    <scope>NUCLEOTIDE SEQUENCE [LARGE SCALE GENOMIC DNA]</scope>
    <source>
        <strain evidence="2 3">CBS 459.81</strain>
    </source>
</reference>
<feature type="chain" id="PRO_5034368361" evidence="1">
    <location>
        <begin position="20"/>
        <end position="95"/>
    </location>
</feature>
<evidence type="ECO:0000313" key="2">
    <source>
        <dbReference type="EMBL" id="OCK75809.1"/>
    </source>
</evidence>
<gene>
    <name evidence="2" type="ORF">K432DRAFT_385917</name>
</gene>
<keyword evidence="1" id="KW-0732">Signal</keyword>
<protein>
    <submittedName>
        <fullName evidence="2">Uncharacterized protein</fullName>
    </submittedName>
</protein>
<name>A0A8E2JAV0_9PEZI</name>
<keyword evidence="3" id="KW-1185">Reference proteome</keyword>
<dbReference type="Proteomes" id="UP000250266">
    <property type="component" value="Unassembled WGS sequence"/>
</dbReference>
<sequence>MKLACTFLTFTALAGNALAVYCHSGYTYCGWALFNNGFSKDSLVDAACYGSNNCDISDAKILNSMFYCSNVQNPYMITGCGGDGSCAGPTAHCVF</sequence>
<dbReference type="EMBL" id="KV745272">
    <property type="protein sequence ID" value="OCK75809.1"/>
    <property type="molecule type" value="Genomic_DNA"/>
</dbReference>
<evidence type="ECO:0000313" key="3">
    <source>
        <dbReference type="Proteomes" id="UP000250266"/>
    </source>
</evidence>
<organism evidence="2 3">
    <name type="scientific">Lepidopterella palustris CBS 459.81</name>
    <dbReference type="NCBI Taxonomy" id="1314670"/>
    <lineage>
        <taxon>Eukaryota</taxon>
        <taxon>Fungi</taxon>
        <taxon>Dikarya</taxon>
        <taxon>Ascomycota</taxon>
        <taxon>Pezizomycotina</taxon>
        <taxon>Dothideomycetes</taxon>
        <taxon>Pleosporomycetidae</taxon>
        <taxon>Mytilinidiales</taxon>
        <taxon>Argynnaceae</taxon>
        <taxon>Lepidopterella</taxon>
    </lineage>
</organism>